<dbReference type="NCBIfam" id="TIGR00690">
    <property type="entry name" value="rpoZ"/>
    <property type="match status" value="1"/>
</dbReference>
<evidence type="ECO:0000256" key="5">
    <source>
        <dbReference type="ARBA" id="ARBA00022679"/>
    </source>
</evidence>
<accession>A0ABX9KEG2</accession>
<dbReference type="InterPro" id="IPR003716">
    <property type="entry name" value="DNA-dir_RNA_pol_omega"/>
</dbReference>
<dbReference type="InterPro" id="IPR036161">
    <property type="entry name" value="RPB6/omega-like_sf"/>
</dbReference>
<name>A0ABX9KEG2_9FUSO</name>
<evidence type="ECO:0000256" key="8">
    <source>
        <dbReference type="ARBA" id="ARBA00029924"/>
    </source>
</evidence>
<evidence type="ECO:0000313" key="11">
    <source>
        <dbReference type="EMBL" id="REI39779.1"/>
    </source>
</evidence>
<dbReference type="GO" id="GO:0003899">
    <property type="term" value="F:DNA-directed RNA polymerase activity"/>
    <property type="evidence" value="ECO:0007669"/>
    <property type="project" value="UniProtKB-EC"/>
</dbReference>
<dbReference type="EMBL" id="QUAJ01000032">
    <property type="protein sequence ID" value="REI39779.1"/>
    <property type="molecule type" value="Genomic_DNA"/>
</dbReference>
<comment type="similarity">
    <text evidence="1 10">Belongs to the RNA polymerase subunit omega family.</text>
</comment>
<dbReference type="HAMAP" id="MF_00366">
    <property type="entry name" value="RNApol_bact_RpoZ"/>
    <property type="match status" value="1"/>
</dbReference>
<reference evidence="11 12" key="1">
    <citation type="submission" date="2018-08" db="EMBL/GenBank/DDBJ databases">
        <title>Draft genome sequence of Psychrilyobacter sp. strain SD5 isolated from Black Sea water.</title>
        <authorList>
            <person name="Yadav S."/>
            <person name="Villanueva L."/>
            <person name="Damste J.S.S."/>
        </authorList>
    </citation>
    <scope>NUCLEOTIDE SEQUENCE [LARGE SCALE GENOMIC DNA]</scope>
    <source>
        <strain evidence="11 12">SD5</strain>
    </source>
</reference>
<keyword evidence="4 10" id="KW-0240">DNA-directed RNA polymerase</keyword>
<evidence type="ECO:0000256" key="9">
    <source>
        <dbReference type="ARBA" id="ARBA00048552"/>
    </source>
</evidence>
<dbReference type="Gene3D" id="3.90.940.10">
    <property type="match status" value="1"/>
</dbReference>
<dbReference type="InterPro" id="IPR006110">
    <property type="entry name" value="Pol_omega/Rpo6/RPB6"/>
</dbReference>
<dbReference type="SUPFAM" id="SSF63562">
    <property type="entry name" value="RPB6/omega subunit-like"/>
    <property type="match status" value="1"/>
</dbReference>
<proteinExistence type="inferred from homology"/>
<comment type="caution">
    <text evidence="11">The sequence shown here is derived from an EMBL/GenBank/DDBJ whole genome shotgun (WGS) entry which is preliminary data.</text>
</comment>
<comment type="catalytic activity">
    <reaction evidence="9 10">
        <text>RNA(n) + a ribonucleoside 5'-triphosphate = RNA(n+1) + diphosphate</text>
        <dbReference type="Rhea" id="RHEA:21248"/>
        <dbReference type="Rhea" id="RHEA-COMP:14527"/>
        <dbReference type="Rhea" id="RHEA-COMP:17342"/>
        <dbReference type="ChEBI" id="CHEBI:33019"/>
        <dbReference type="ChEBI" id="CHEBI:61557"/>
        <dbReference type="ChEBI" id="CHEBI:140395"/>
        <dbReference type="EC" id="2.7.7.6"/>
    </reaction>
</comment>
<dbReference type="EC" id="2.7.7.6" evidence="2 10"/>
<dbReference type="RefSeq" id="WP_114643413.1">
    <property type="nucleotide sequence ID" value="NZ_JAACIO010000032.1"/>
</dbReference>
<evidence type="ECO:0000256" key="1">
    <source>
        <dbReference type="ARBA" id="ARBA00006711"/>
    </source>
</evidence>
<gene>
    <name evidence="10 11" type="primary">rpoZ</name>
    <name evidence="11" type="ORF">DYH56_13550</name>
</gene>
<evidence type="ECO:0000256" key="3">
    <source>
        <dbReference type="ARBA" id="ARBA00013725"/>
    </source>
</evidence>
<dbReference type="SMART" id="SM01409">
    <property type="entry name" value="RNA_pol_Rpb6"/>
    <property type="match status" value="1"/>
</dbReference>
<comment type="subunit">
    <text evidence="10">The RNAP catalytic core consists of 2 alpha, 1 beta, 1 beta' and 1 omega subunit. When a sigma factor is associated with the core the holoenzyme is formed, which can initiate transcription.</text>
</comment>
<protein>
    <recommendedName>
        <fullName evidence="3 10">DNA-directed RNA polymerase subunit omega</fullName>
        <shortName evidence="10">RNAP omega subunit</shortName>
        <ecNumber evidence="2 10">2.7.7.6</ecNumber>
    </recommendedName>
    <alternativeName>
        <fullName evidence="10">RNA polymerase omega subunit</fullName>
    </alternativeName>
    <alternativeName>
        <fullName evidence="8 10">Transcriptase subunit omega</fullName>
    </alternativeName>
</protein>
<keyword evidence="12" id="KW-1185">Reference proteome</keyword>
<comment type="function">
    <text evidence="10">Promotes RNA polymerase assembly. Latches the N- and C-terminal regions of the beta' subunit thereby facilitating its interaction with the beta and alpha subunits.</text>
</comment>
<evidence type="ECO:0000256" key="7">
    <source>
        <dbReference type="ARBA" id="ARBA00023163"/>
    </source>
</evidence>
<evidence type="ECO:0000256" key="10">
    <source>
        <dbReference type="HAMAP-Rule" id="MF_00366"/>
    </source>
</evidence>
<keyword evidence="5 10" id="KW-0808">Transferase</keyword>
<dbReference type="Pfam" id="PF01192">
    <property type="entry name" value="RNA_pol_Rpb6"/>
    <property type="match status" value="1"/>
</dbReference>
<evidence type="ECO:0000256" key="4">
    <source>
        <dbReference type="ARBA" id="ARBA00022478"/>
    </source>
</evidence>
<dbReference type="GO" id="GO:0000428">
    <property type="term" value="C:DNA-directed RNA polymerase complex"/>
    <property type="evidence" value="ECO:0007669"/>
    <property type="project" value="UniProtKB-KW"/>
</dbReference>
<evidence type="ECO:0000256" key="2">
    <source>
        <dbReference type="ARBA" id="ARBA00012418"/>
    </source>
</evidence>
<evidence type="ECO:0000313" key="12">
    <source>
        <dbReference type="Proteomes" id="UP000263486"/>
    </source>
</evidence>
<dbReference type="Proteomes" id="UP000263486">
    <property type="component" value="Unassembled WGS sequence"/>
</dbReference>
<sequence>MKKKVTYDELLEKIPNKYKLAMTLGKRYGQIVAGEPLLVKPRKKDTIAEIASREVLEEKVQLVRGKIEG</sequence>
<keyword evidence="7 10" id="KW-0804">Transcription</keyword>
<organism evidence="11 12">
    <name type="scientific">Psychrilyobacter piezotolerans</name>
    <dbReference type="NCBI Taxonomy" id="2293438"/>
    <lineage>
        <taxon>Bacteria</taxon>
        <taxon>Fusobacteriati</taxon>
        <taxon>Fusobacteriota</taxon>
        <taxon>Fusobacteriia</taxon>
        <taxon>Fusobacteriales</taxon>
        <taxon>Fusobacteriaceae</taxon>
        <taxon>Psychrilyobacter</taxon>
    </lineage>
</organism>
<evidence type="ECO:0000256" key="6">
    <source>
        <dbReference type="ARBA" id="ARBA00022695"/>
    </source>
</evidence>
<keyword evidence="6 10" id="KW-0548">Nucleotidyltransferase</keyword>